<dbReference type="InterPro" id="IPR000182">
    <property type="entry name" value="GNAT_dom"/>
</dbReference>
<protein>
    <submittedName>
        <fullName evidence="2">GNAT family N-acetyltransferase</fullName>
    </submittedName>
</protein>
<dbReference type="RefSeq" id="WP_052209684.1">
    <property type="nucleotide sequence ID" value="NZ_JAAVUN010000001.1"/>
</dbReference>
<evidence type="ECO:0000313" key="2">
    <source>
        <dbReference type="EMBL" id="NKE08470.1"/>
    </source>
</evidence>
<comment type="caution">
    <text evidence="2">The sequence shown here is derived from an EMBL/GenBank/DDBJ whole genome shotgun (WGS) entry which is preliminary data.</text>
</comment>
<dbReference type="PANTHER" id="PTHR43792">
    <property type="entry name" value="GNAT FAMILY, PUTATIVE (AFU_ORTHOLOGUE AFUA_3G00765)-RELATED-RELATED"/>
    <property type="match status" value="1"/>
</dbReference>
<keyword evidence="3" id="KW-1185">Reference proteome</keyword>
<keyword evidence="2" id="KW-0808">Transferase</keyword>
<dbReference type="GO" id="GO:0016747">
    <property type="term" value="F:acyltransferase activity, transferring groups other than amino-acyl groups"/>
    <property type="evidence" value="ECO:0007669"/>
    <property type="project" value="InterPro"/>
</dbReference>
<dbReference type="EMBL" id="JAAVUN010000001">
    <property type="protein sequence ID" value="NKE08470.1"/>
    <property type="molecule type" value="Genomic_DNA"/>
</dbReference>
<gene>
    <name evidence="2" type="ORF">GTW58_00605</name>
</gene>
<dbReference type="PANTHER" id="PTHR43792:SF1">
    <property type="entry name" value="N-ACETYLTRANSFERASE DOMAIN-CONTAINING PROTEIN"/>
    <property type="match status" value="1"/>
</dbReference>
<dbReference type="AlphaFoldDB" id="A0A846TNE6"/>
<dbReference type="Proteomes" id="UP000521379">
    <property type="component" value="Unassembled WGS sequence"/>
</dbReference>
<dbReference type="InterPro" id="IPR016181">
    <property type="entry name" value="Acyl_CoA_acyltransferase"/>
</dbReference>
<accession>A0A846TNE6</accession>
<reference evidence="2 3" key="1">
    <citation type="submission" date="2020-02" db="EMBL/GenBank/DDBJ databases">
        <authorList>
            <person name="Sun Q."/>
        </authorList>
    </citation>
    <scope>NUCLEOTIDE SEQUENCE [LARGE SCALE GENOMIC DNA]</scope>
    <source>
        <strain evidence="2 3">YIM 13062</strain>
    </source>
</reference>
<dbReference type="SUPFAM" id="SSF55729">
    <property type="entry name" value="Acyl-CoA N-acyltransferases (Nat)"/>
    <property type="match status" value="1"/>
</dbReference>
<proteinExistence type="predicted"/>
<evidence type="ECO:0000259" key="1">
    <source>
        <dbReference type="PROSITE" id="PS51186"/>
    </source>
</evidence>
<evidence type="ECO:0000313" key="3">
    <source>
        <dbReference type="Proteomes" id="UP000521379"/>
    </source>
</evidence>
<sequence>MNQEIHPGAPDAQEVRTTRLLMRPFTEEEIEAVIDGVSLDHFATGFPIPESVDQLKDIAQAGGFFFTETMYSPLACVELASGQVIGSTGFAAAPIDGALEVVGFLAPASRRHGYGAEGLAALTTLAFEDPEVSTIRASVPEDNEHIEELLEKAGFSKVDSVGPEAEYRINR</sequence>
<dbReference type="Gene3D" id="3.40.630.30">
    <property type="match status" value="1"/>
</dbReference>
<dbReference type="Pfam" id="PF13302">
    <property type="entry name" value="Acetyltransf_3"/>
    <property type="match status" value="1"/>
</dbReference>
<organism evidence="2 3">
    <name type="scientific">Kocuria subflava</name>
    <dbReference type="NCBI Taxonomy" id="1736139"/>
    <lineage>
        <taxon>Bacteria</taxon>
        <taxon>Bacillati</taxon>
        <taxon>Actinomycetota</taxon>
        <taxon>Actinomycetes</taxon>
        <taxon>Micrococcales</taxon>
        <taxon>Micrococcaceae</taxon>
        <taxon>Kocuria</taxon>
    </lineage>
</organism>
<name>A0A846TNE6_9MICC</name>
<feature type="domain" description="N-acetyltransferase" evidence="1">
    <location>
        <begin position="20"/>
        <end position="171"/>
    </location>
</feature>
<dbReference type="PROSITE" id="PS51186">
    <property type="entry name" value="GNAT"/>
    <property type="match status" value="1"/>
</dbReference>
<dbReference type="InterPro" id="IPR051531">
    <property type="entry name" value="N-acetyltransferase"/>
</dbReference>